<accession>A0A0U0QZQ4</accession>
<protein>
    <submittedName>
        <fullName evidence="2">Uncharacterized protein</fullName>
    </submittedName>
</protein>
<evidence type="ECO:0000313" key="3">
    <source>
        <dbReference type="Proteomes" id="UP000038802"/>
    </source>
</evidence>
<sequence length="98" mass="9600">MPTRPASPDKPAKPPAALAGARVNGASGAASRGSAAGSNARVCSSSVLTSAMVSVMIVPMASTVVNIRVKAIVAGLPDANAAARSAPMNAKVCDRKAT</sequence>
<dbReference type="AlphaFoldDB" id="A0A0U0QZQ4"/>
<gene>
    <name evidence="2" type="ORF">ERS007703_01626</name>
</gene>
<name>A0A0U0QZQ4_MYCTX</name>
<dbReference type="EMBL" id="CSAE01000143">
    <property type="protein sequence ID" value="COV55773.1"/>
    <property type="molecule type" value="Genomic_DNA"/>
</dbReference>
<feature type="compositionally biased region" description="Low complexity" evidence="1">
    <location>
        <begin position="15"/>
        <end position="40"/>
    </location>
</feature>
<proteinExistence type="predicted"/>
<evidence type="ECO:0000313" key="2">
    <source>
        <dbReference type="EMBL" id="COV55773.1"/>
    </source>
</evidence>
<organism evidence="2 3">
    <name type="scientific">Mycobacterium tuberculosis</name>
    <dbReference type="NCBI Taxonomy" id="1773"/>
    <lineage>
        <taxon>Bacteria</taxon>
        <taxon>Bacillati</taxon>
        <taxon>Actinomycetota</taxon>
        <taxon>Actinomycetes</taxon>
        <taxon>Mycobacteriales</taxon>
        <taxon>Mycobacteriaceae</taxon>
        <taxon>Mycobacterium</taxon>
        <taxon>Mycobacterium tuberculosis complex</taxon>
    </lineage>
</organism>
<dbReference type="Proteomes" id="UP000038802">
    <property type="component" value="Unassembled WGS sequence"/>
</dbReference>
<evidence type="ECO:0000256" key="1">
    <source>
        <dbReference type="SAM" id="MobiDB-lite"/>
    </source>
</evidence>
<feature type="region of interest" description="Disordered" evidence="1">
    <location>
        <begin position="1"/>
        <end position="40"/>
    </location>
</feature>
<reference evidence="3" key="1">
    <citation type="submission" date="2015-03" db="EMBL/GenBank/DDBJ databases">
        <authorList>
            <consortium name="Pathogen Informatics"/>
        </authorList>
    </citation>
    <scope>NUCLEOTIDE SEQUENCE [LARGE SCALE GENOMIC DNA]</scope>
    <source>
        <strain evidence="3">K00500041</strain>
    </source>
</reference>